<evidence type="ECO:0000313" key="4">
    <source>
        <dbReference type="EnsemblProtists" id="EKX48330"/>
    </source>
</evidence>
<dbReference type="EMBL" id="JH992986">
    <property type="protein sequence ID" value="EKX48330.1"/>
    <property type="molecule type" value="Genomic_DNA"/>
</dbReference>
<evidence type="ECO:0000313" key="3">
    <source>
        <dbReference type="EMBL" id="EKX48330.1"/>
    </source>
</evidence>
<dbReference type="AlphaFoldDB" id="L1JJT1"/>
<keyword evidence="5" id="KW-1185">Reference proteome</keyword>
<evidence type="ECO:0000259" key="2">
    <source>
        <dbReference type="Pfam" id="PF07885"/>
    </source>
</evidence>
<feature type="transmembrane region" description="Helical" evidence="1">
    <location>
        <begin position="145"/>
        <end position="165"/>
    </location>
</feature>
<dbReference type="Gene3D" id="1.10.287.70">
    <property type="match status" value="1"/>
</dbReference>
<dbReference type="Pfam" id="PF07885">
    <property type="entry name" value="Ion_trans_2"/>
    <property type="match status" value="1"/>
</dbReference>
<dbReference type="eggNOG" id="KOG3684">
    <property type="taxonomic scope" value="Eukaryota"/>
</dbReference>
<keyword evidence="1" id="KW-1133">Transmembrane helix</keyword>
<dbReference type="GO" id="GO:0016020">
    <property type="term" value="C:membrane"/>
    <property type="evidence" value="ECO:0007669"/>
    <property type="project" value="InterPro"/>
</dbReference>
<reference evidence="3 5" key="1">
    <citation type="journal article" date="2012" name="Nature">
        <title>Algal genomes reveal evolutionary mosaicism and the fate of nucleomorphs.</title>
        <authorList>
            <consortium name="DOE Joint Genome Institute"/>
            <person name="Curtis B.A."/>
            <person name="Tanifuji G."/>
            <person name="Burki F."/>
            <person name="Gruber A."/>
            <person name="Irimia M."/>
            <person name="Maruyama S."/>
            <person name="Arias M.C."/>
            <person name="Ball S.G."/>
            <person name="Gile G.H."/>
            <person name="Hirakawa Y."/>
            <person name="Hopkins J.F."/>
            <person name="Kuo A."/>
            <person name="Rensing S.A."/>
            <person name="Schmutz J."/>
            <person name="Symeonidi A."/>
            <person name="Elias M."/>
            <person name="Eveleigh R.J."/>
            <person name="Herman E.K."/>
            <person name="Klute M.J."/>
            <person name="Nakayama T."/>
            <person name="Obornik M."/>
            <person name="Reyes-Prieto A."/>
            <person name="Armbrust E.V."/>
            <person name="Aves S.J."/>
            <person name="Beiko R.G."/>
            <person name="Coutinho P."/>
            <person name="Dacks J.B."/>
            <person name="Durnford D.G."/>
            <person name="Fast N.M."/>
            <person name="Green B.R."/>
            <person name="Grisdale C.J."/>
            <person name="Hempel F."/>
            <person name="Henrissat B."/>
            <person name="Hoppner M.P."/>
            <person name="Ishida K."/>
            <person name="Kim E."/>
            <person name="Koreny L."/>
            <person name="Kroth P.G."/>
            <person name="Liu Y."/>
            <person name="Malik S.B."/>
            <person name="Maier U.G."/>
            <person name="McRose D."/>
            <person name="Mock T."/>
            <person name="Neilson J.A."/>
            <person name="Onodera N.T."/>
            <person name="Poole A.M."/>
            <person name="Pritham E.J."/>
            <person name="Richards T.A."/>
            <person name="Rocap G."/>
            <person name="Roy S.W."/>
            <person name="Sarai C."/>
            <person name="Schaack S."/>
            <person name="Shirato S."/>
            <person name="Slamovits C.H."/>
            <person name="Spencer D.F."/>
            <person name="Suzuki S."/>
            <person name="Worden A.Z."/>
            <person name="Zauner S."/>
            <person name="Barry K."/>
            <person name="Bell C."/>
            <person name="Bharti A.K."/>
            <person name="Crow J.A."/>
            <person name="Grimwood J."/>
            <person name="Kramer R."/>
            <person name="Lindquist E."/>
            <person name="Lucas S."/>
            <person name="Salamov A."/>
            <person name="McFadden G.I."/>
            <person name="Lane C.E."/>
            <person name="Keeling P.J."/>
            <person name="Gray M.W."/>
            <person name="Grigoriev I.V."/>
            <person name="Archibald J.M."/>
        </authorList>
    </citation>
    <scope>NUCLEOTIDE SEQUENCE</scope>
    <source>
        <strain evidence="3 5">CCMP2712</strain>
    </source>
</reference>
<evidence type="ECO:0000313" key="5">
    <source>
        <dbReference type="Proteomes" id="UP000011087"/>
    </source>
</evidence>
<dbReference type="HOGENOM" id="CLU_379693_0_0_1"/>
<accession>L1JJT1</accession>
<dbReference type="RefSeq" id="XP_005835310.1">
    <property type="nucleotide sequence ID" value="XM_005835253.1"/>
</dbReference>
<reference evidence="4" key="3">
    <citation type="submission" date="2015-06" db="UniProtKB">
        <authorList>
            <consortium name="EnsemblProtists"/>
        </authorList>
    </citation>
    <scope>IDENTIFICATION</scope>
</reference>
<feature type="transmembrane region" description="Helical" evidence="1">
    <location>
        <begin position="282"/>
        <end position="301"/>
    </location>
</feature>
<dbReference type="OrthoDB" id="73653at2759"/>
<name>L1JJT1_GUITC</name>
<reference evidence="5" key="2">
    <citation type="submission" date="2012-11" db="EMBL/GenBank/DDBJ databases">
        <authorList>
            <person name="Kuo A."/>
            <person name="Curtis B.A."/>
            <person name="Tanifuji G."/>
            <person name="Burki F."/>
            <person name="Gruber A."/>
            <person name="Irimia M."/>
            <person name="Maruyama S."/>
            <person name="Arias M.C."/>
            <person name="Ball S.G."/>
            <person name="Gile G.H."/>
            <person name="Hirakawa Y."/>
            <person name="Hopkins J.F."/>
            <person name="Rensing S.A."/>
            <person name="Schmutz J."/>
            <person name="Symeonidi A."/>
            <person name="Elias M."/>
            <person name="Eveleigh R.J."/>
            <person name="Herman E.K."/>
            <person name="Klute M.J."/>
            <person name="Nakayama T."/>
            <person name="Obornik M."/>
            <person name="Reyes-Prieto A."/>
            <person name="Armbrust E.V."/>
            <person name="Aves S.J."/>
            <person name="Beiko R.G."/>
            <person name="Coutinho P."/>
            <person name="Dacks J.B."/>
            <person name="Durnford D.G."/>
            <person name="Fast N.M."/>
            <person name="Green B.R."/>
            <person name="Grisdale C."/>
            <person name="Hempe F."/>
            <person name="Henrissat B."/>
            <person name="Hoppner M.P."/>
            <person name="Ishida K.-I."/>
            <person name="Kim E."/>
            <person name="Koreny L."/>
            <person name="Kroth P.G."/>
            <person name="Liu Y."/>
            <person name="Malik S.-B."/>
            <person name="Maier U.G."/>
            <person name="McRose D."/>
            <person name="Mock T."/>
            <person name="Neilson J.A."/>
            <person name="Onodera N.T."/>
            <person name="Poole A.M."/>
            <person name="Pritham E.J."/>
            <person name="Richards T.A."/>
            <person name="Rocap G."/>
            <person name="Roy S.W."/>
            <person name="Sarai C."/>
            <person name="Schaack S."/>
            <person name="Shirato S."/>
            <person name="Slamovits C.H."/>
            <person name="Spencer D.F."/>
            <person name="Suzuki S."/>
            <person name="Worden A.Z."/>
            <person name="Zauner S."/>
            <person name="Barry K."/>
            <person name="Bell C."/>
            <person name="Bharti A.K."/>
            <person name="Crow J.A."/>
            <person name="Grimwood J."/>
            <person name="Kramer R."/>
            <person name="Lindquist E."/>
            <person name="Lucas S."/>
            <person name="Salamov A."/>
            <person name="McFadden G.I."/>
            <person name="Lane C.E."/>
            <person name="Keeling P.J."/>
            <person name="Gray M.W."/>
            <person name="Grigoriev I.V."/>
            <person name="Archibald J.M."/>
        </authorList>
    </citation>
    <scope>NUCLEOTIDE SEQUENCE</scope>
    <source>
        <strain evidence="5">CCMP2712</strain>
    </source>
</reference>
<feature type="transmembrane region" description="Helical" evidence="1">
    <location>
        <begin position="185"/>
        <end position="203"/>
    </location>
</feature>
<dbReference type="SUPFAM" id="SSF81324">
    <property type="entry name" value="Voltage-gated potassium channels"/>
    <property type="match status" value="1"/>
</dbReference>
<dbReference type="Proteomes" id="UP000011087">
    <property type="component" value="Unassembled WGS sequence"/>
</dbReference>
<feature type="transmembrane region" description="Helical" evidence="1">
    <location>
        <begin position="250"/>
        <end position="270"/>
    </location>
</feature>
<keyword evidence="1" id="KW-0812">Transmembrane</keyword>
<feature type="transmembrane region" description="Helical" evidence="1">
    <location>
        <begin position="313"/>
        <end position="334"/>
    </location>
</feature>
<dbReference type="KEGG" id="gtt:GUITHDRAFT_136842"/>
<dbReference type="PANTHER" id="PTHR10153">
    <property type="entry name" value="SMALL CONDUCTANCE CALCIUM-ACTIVATED POTASSIUM CHANNEL"/>
    <property type="match status" value="1"/>
</dbReference>
<proteinExistence type="predicted"/>
<evidence type="ECO:0000256" key="1">
    <source>
        <dbReference type="SAM" id="Phobius"/>
    </source>
</evidence>
<sequence length="730" mass="84384">MEHDDGNSNNQVARQLLSKKKGNRRWKSEELVYDNDEGRYVQAAKAISKTEKFRKFCIRKVHRLQYNLQIWVSVVASASIFCSCLVAEMCGISAIGPEDQRCDSSVNPLKYVCTFFSVILQSEIHHLHSNEWNQPFQGFLKNLKYYWKGVLTELLICGVHTFPGVSFVMKVSAYTFGIGPSNVEFRFESFMAIFSFLKIYLLWRMFRMWCFSHYLSESFLNYMENPAIDMRATDLPMNARMALKLALHQFPLVTMFSFITVFLFVSSYLMRLSEGPFNKDQAFSFLNPMWLVTVTISTTGYGDIAPVSYLGRAIVVGVMIIGTLYISAVTATFGEHLSFTNIEQELMHKVENEQWQYRLAEAAASVLQAAFRRRKDDKKLASQRFKKMRDEYAAWCKDNPDVEKLDKPLFIAEKIETPKKELQDGLKDMERVFLTEIHKIVNIVSENRVSQGSVENFAMRHSQSSTEFVARNARAYLSDSNTEFNRSEMLSDNEEPLFDDSIFFTKMETKISKILAYTSDVANNRNLRKFIDALKRHGKQDVQSKRDILVNSLAMLDLVSVLVRRADAQKRKLKEQTLIIEALRDDFESFASPRGSSNKPVEDKRSKSLTLEKMEEFKQNSLYTTWSEAIAEKDKADRLAKDLSQSRVTRLFFSCFYNTLSSYYGRARRSEDLSMYQNSGRLKDMMTRPDSYKKKQPVSVNAELCMARSVPEKLSPLILPPQRVQEDYFL</sequence>
<dbReference type="PaxDb" id="55529-EKX48330"/>
<feature type="domain" description="Potassium channel" evidence="2">
    <location>
        <begin position="259"/>
        <end position="337"/>
    </location>
</feature>
<organism evidence="3">
    <name type="scientific">Guillardia theta (strain CCMP2712)</name>
    <name type="common">Cryptophyte</name>
    <dbReference type="NCBI Taxonomy" id="905079"/>
    <lineage>
        <taxon>Eukaryota</taxon>
        <taxon>Cryptophyceae</taxon>
        <taxon>Pyrenomonadales</taxon>
        <taxon>Geminigeraceae</taxon>
        <taxon>Guillardia</taxon>
    </lineage>
</organism>
<dbReference type="InterPro" id="IPR013099">
    <property type="entry name" value="K_chnl_dom"/>
</dbReference>
<dbReference type="GO" id="GO:0016286">
    <property type="term" value="F:small conductance calcium-activated potassium channel activity"/>
    <property type="evidence" value="ECO:0007669"/>
    <property type="project" value="InterPro"/>
</dbReference>
<gene>
    <name evidence="3" type="ORF">GUITHDRAFT_136842</name>
</gene>
<keyword evidence="1" id="KW-0472">Membrane</keyword>
<dbReference type="GeneID" id="17304968"/>
<dbReference type="EnsemblProtists" id="EKX48330">
    <property type="protein sequence ID" value="EKX48330"/>
    <property type="gene ID" value="GUITHDRAFT_136842"/>
</dbReference>
<protein>
    <recommendedName>
        <fullName evidence="2">Potassium channel domain-containing protein</fullName>
    </recommendedName>
</protein>
<dbReference type="InterPro" id="IPR015449">
    <property type="entry name" value="K_chnl_Ca-activ_SK"/>
</dbReference>